<feature type="transmembrane region" description="Helical" evidence="2">
    <location>
        <begin position="63"/>
        <end position="81"/>
    </location>
</feature>
<feature type="transmembrane region" description="Helical" evidence="2">
    <location>
        <begin position="189"/>
        <end position="207"/>
    </location>
</feature>
<dbReference type="RefSeq" id="WP_044977754.1">
    <property type="nucleotide sequence ID" value="NZ_CP009228.1"/>
</dbReference>
<sequence>MIKLRKLLSNILISFAMGSVFALFMIFVSPRFLFLGKFYSANDMTLALSRLARIPEITQVHRFIIGALVFVIVAIFTDYLLRSFYKTVENKEYDRPKNKIFDGFLEKMRFCYTLENLIEAAQNELEYSGDCSVMLIDPKENIVLYNSSSRFVSSPETFTSLHEITAEYKPGVYFFNADMQKCKIKKARIAAVILKDIHFFVICGYFNEVEPEIFNTMFSEFVSYQNRVSTLEQLLYFSELSQEWDMVASTQRAFLPQQLPDMPMLEIASYFKPLVNVSGDYYDAIKVDEHKTLLIVGDVSGKGLSAALVMGVVVNTIKIAKNKEDLSGLVLAVDSAIKRMGLLDKYTVLFLGLIDTEKMTIKYVNASMEDPMILTEAPDGYKVKILESTCSIVGIIDFDKIEVKERPLYRGDVILMMTDGIPEAMNHAGVELSETETYIDSIKSFAQGSAKDIVENIVNMAYAHTGDQPMRDDITIMCAKIKG</sequence>
<evidence type="ECO:0000256" key="1">
    <source>
        <dbReference type="ARBA" id="ARBA00022801"/>
    </source>
</evidence>
<dbReference type="PANTHER" id="PTHR43156">
    <property type="entry name" value="STAGE II SPORULATION PROTEIN E-RELATED"/>
    <property type="match status" value="1"/>
</dbReference>
<organism evidence="4 5">
    <name type="scientific">Treponema putidum</name>
    <dbReference type="NCBI Taxonomy" id="221027"/>
    <lineage>
        <taxon>Bacteria</taxon>
        <taxon>Pseudomonadati</taxon>
        <taxon>Spirochaetota</taxon>
        <taxon>Spirochaetia</taxon>
        <taxon>Spirochaetales</taxon>
        <taxon>Treponemataceae</taxon>
        <taxon>Treponema</taxon>
    </lineage>
</organism>
<dbReference type="Gene3D" id="3.60.40.10">
    <property type="entry name" value="PPM-type phosphatase domain"/>
    <property type="match status" value="1"/>
</dbReference>
<dbReference type="KEGG" id="tpk:JO40_02585"/>
<dbReference type="AlphaFoldDB" id="A0AAE9SM17"/>
<dbReference type="InterPro" id="IPR001932">
    <property type="entry name" value="PPM-type_phosphatase-like_dom"/>
</dbReference>
<evidence type="ECO:0000313" key="4">
    <source>
        <dbReference type="EMBL" id="UTY34249.1"/>
    </source>
</evidence>
<evidence type="ECO:0000256" key="2">
    <source>
        <dbReference type="SAM" id="Phobius"/>
    </source>
</evidence>
<keyword evidence="2" id="KW-1133">Transmembrane helix</keyword>
<dbReference type="GO" id="GO:0016791">
    <property type="term" value="F:phosphatase activity"/>
    <property type="evidence" value="ECO:0007669"/>
    <property type="project" value="TreeGrafter"/>
</dbReference>
<dbReference type="SMART" id="SM00331">
    <property type="entry name" value="PP2C_SIG"/>
    <property type="match status" value="1"/>
</dbReference>
<protein>
    <submittedName>
        <fullName evidence="4">Sigma factor SigB regulation protein</fullName>
    </submittedName>
</protein>
<keyword evidence="2" id="KW-0812">Transmembrane</keyword>
<gene>
    <name evidence="4" type="ORF">E4N74_09715</name>
</gene>
<feature type="domain" description="PPM-type phosphatase" evidence="3">
    <location>
        <begin position="262"/>
        <end position="481"/>
    </location>
</feature>
<keyword evidence="1" id="KW-0378">Hydrolase</keyword>
<dbReference type="InterPro" id="IPR052016">
    <property type="entry name" value="Bact_Sigma-Reg"/>
</dbReference>
<name>A0AAE9SM17_9SPIR</name>
<dbReference type="InterPro" id="IPR036457">
    <property type="entry name" value="PPM-type-like_dom_sf"/>
</dbReference>
<feature type="transmembrane region" description="Helical" evidence="2">
    <location>
        <begin position="7"/>
        <end position="28"/>
    </location>
</feature>
<dbReference type="EMBL" id="CP038804">
    <property type="protein sequence ID" value="UTY34249.1"/>
    <property type="molecule type" value="Genomic_DNA"/>
</dbReference>
<proteinExistence type="predicted"/>
<dbReference type="Proteomes" id="UP001058682">
    <property type="component" value="Chromosome"/>
</dbReference>
<accession>A0AAE9SM17</accession>
<keyword evidence="2" id="KW-0472">Membrane</keyword>
<evidence type="ECO:0000259" key="3">
    <source>
        <dbReference type="SMART" id="SM00331"/>
    </source>
</evidence>
<dbReference type="Pfam" id="PF07228">
    <property type="entry name" value="SpoIIE"/>
    <property type="match status" value="1"/>
</dbReference>
<evidence type="ECO:0000313" key="5">
    <source>
        <dbReference type="Proteomes" id="UP001058682"/>
    </source>
</evidence>
<reference evidence="4" key="1">
    <citation type="submission" date="2019-04" db="EMBL/GenBank/DDBJ databases">
        <title>Whole genome sequencing of oral phylogroup 2 treponemes.</title>
        <authorList>
            <person name="Chan Y."/>
            <person name="Zeng H.H."/>
            <person name="Yu X.L."/>
            <person name="Leung W.K."/>
            <person name="Watt R.M."/>
        </authorList>
    </citation>
    <scope>NUCLEOTIDE SEQUENCE</scope>
    <source>
        <strain evidence="4">OMZ 835</strain>
    </source>
</reference>
<dbReference type="SUPFAM" id="SSF81606">
    <property type="entry name" value="PP2C-like"/>
    <property type="match status" value="1"/>
</dbReference>
<dbReference type="PANTHER" id="PTHR43156:SF2">
    <property type="entry name" value="STAGE II SPORULATION PROTEIN E"/>
    <property type="match status" value="1"/>
</dbReference>